<organism evidence="1 2">
    <name type="scientific">Steinernema carpocapsae</name>
    <name type="common">Entomopathogenic nematode</name>
    <dbReference type="NCBI Taxonomy" id="34508"/>
    <lineage>
        <taxon>Eukaryota</taxon>
        <taxon>Metazoa</taxon>
        <taxon>Ecdysozoa</taxon>
        <taxon>Nematoda</taxon>
        <taxon>Chromadorea</taxon>
        <taxon>Rhabditida</taxon>
        <taxon>Tylenchina</taxon>
        <taxon>Panagrolaimomorpha</taxon>
        <taxon>Strongyloidoidea</taxon>
        <taxon>Steinernematidae</taxon>
        <taxon>Steinernema</taxon>
    </lineage>
</organism>
<dbReference type="AlphaFoldDB" id="A0A4U5PI63"/>
<reference evidence="1 2" key="2">
    <citation type="journal article" date="2019" name="G3 (Bethesda)">
        <title>Hybrid Assembly of the Genome of the Entomopathogenic Nematode Steinernema carpocapsae Identifies the X-Chromosome.</title>
        <authorList>
            <person name="Serra L."/>
            <person name="Macchietto M."/>
            <person name="Macias-Munoz A."/>
            <person name="McGill C.J."/>
            <person name="Rodriguez I.M."/>
            <person name="Rodriguez B."/>
            <person name="Murad R."/>
            <person name="Mortazavi A."/>
        </authorList>
    </citation>
    <scope>NUCLEOTIDE SEQUENCE [LARGE SCALE GENOMIC DNA]</scope>
    <source>
        <strain evidence="1 2">ALL</strain>
    </source>
</reference>
<name>A0A4U5PI63_STECR</name>
<sequence length="69" mass="7859">MENTGYDQPPPPSLNLNSKDGRGRLVKIVFRFTKKCKDVGYLVMPCCGWCLFEENAFCKKSINSLMPKN</sequence>
<dbReference type="Proteomes" id="UP000298663">
    <property type="component" value="Unassembled WGS sequence"/>
</dbReference>
<keyword evidence="2" id="KW-1185">Reference proteome</keyword>
<accession>A0A4U5PI63</accession>
<reference evidence="1 2" key="1">
    <citation type="journal article" date="2015" name="Genome Biol.">
        <title>Comparative genomics of Steinernema reveals deeply conserved gene regulatory networks.</title>
        <authorList>
            <person name="Dillman A.R."/>
            <person name="Macchietto M."/>
            <person name="Porter C.F."/>
            <person name="Rogers A."/>
            <person name="Williams B."/>
            <person name="Antoshechkin I."/>
            <person name="Lee M.M."/>
            <person name="Goodwin Z."/>
            <person name="Lu X."/>
            <person name="Lewis E.E."/>
            <person name="Goodrich-Blair H."/>
            <person name="Stock S.P."/>
            <person name="Adams B.J."/>
            <person name="Sternberg P.W."/>
            <person name="Mortazavi A."/>
        </authorList>
    </citation>
    <scope>NUCLEOTIDE SEQUENCE [LARGE SCALE GENOMIC DNA]</scope>
    <source>
        <strain evidence="1 2">ALL</strain>
    </source>
</reference>
<evidence type="ECO:0000313" key="2">
    <source>
        <dbReference type="Proteomes" id="UP000298663"/>
    </source>
</evidence>
<dbReference type="EMBL" id="AZBU02000002">
    <property type="protein sequence ID" value="TKR96136.1"/>
    <property type="molecule type" value="Genomic_DNA"/>
</dbReference>
<comment type="caution">
    <text evidence="1">The sequence shown here is derived from an EMBL/GenBank/DDBJ whole genome shotgun (WGS) entry which is preliminary data.</text>
</comment>
<gene>
    <name evidence="1" type="ORF">L596_010199</name>
</gene>
<proteinExistence type="predicted"/>
<evidence type="ECO:0000313" key="1">
    <source>
        <dbReference type="EMBL" id="TKR96136.1"/>
    </source>
</evidence>
<protein>
    <submittedName>
        <fullName evidence="1">Uncharacterized protein</fullName>
    </submittedName>
</protein>